<evidence type="ECO:0000313" key="2">
    <source>
        <dbReference type="Proteomes" id="UP000785679"/>
    </source>
</evidence>
<sequence>MKRRVLDQYQRQRRVAIRLPGIYQRYQFTRGCSNQLLIQKFKTRLVQLVFYQELQQIEFVEELISMIQLIRLLKFIKAGNLSCGQKQNQISSTFCRQSKRLRIKVAQIKLVEVPICPVPIWQFTQNQAVRI</sequence>
<dbReference type="Proteomes" id="UP000785679">
    <property type="component" value="Unassembled WGS sequence"/>
</dbReference>
<dbReference type="EMBL" id="RRYP01033066">
    <property type="protein sequence ID" value="TNV70767.1"/>
    <property type="molecule type" value="Genomic_DNA"/>
</dbReference>
<gene>
    <name evidence="1" type="ORF">FGO68_gene4284</name>
</gene>
<reference evidence="1" key="1">
    <citation type="submission" date="2019-06" db="EMBL/GenBank/DDBJ databases">
        <authorList>
            <person name="Zheng W."/>
        </authorList>
    </citation>
    <scope>NUCLEOTIDE SEQUENCE</scope>
    <source>
        <strain evidence="1">QDHG01</strain>
    </source>
</reference>
<proteinExistence type="predicted"/>
<evidence type="ECO:0000313" key="1">
    <source>
        <dbReference type="EMBL" id="TNV70767.1"/>
    </source>
</evidence>
<keyword evidence="2" id="KW-1185">Reference proteome</keyword>
<name>A0A8J8N9D7_HALGN</name>
<protein>
    <submittedName>
        <fullName evidence="1">Uncharacterized protein</fullName>
    </submittedName>
</protein>
<dbReference type="AlphaFoldDB" id="A0A8J8N9D7"/>
<accession>A0A8J8N9D7</accession>
<comment type="caution">
    <text evidence="1">The sequence shown here is derived from an EMBL/GenBank/DDBJ whole genome shotgun (WGS) entry which is preliminary data.</text>
</comment>
<organism evidence="1 2">
    <name type="scientific">Halteria grandinella</name>
    <dbReference type="NCBI Taxonomy" id="5974"/>
    <lineage>
        <taxon>Eukaryota</taxon>
        <taxon>Sar</taxon>
        <taxon>Alveolata</taxon>
        <taxon>Ciliophora</taxon>
        <taxon>Intramacronucleata</taxon>
        <taxon>Spirotrichea</taxon>
        <taxon>Stichotrichia</taxon>
        <taxon>Sporadotrichida</taxon>
        <taxon>Halteriidae</taxon>
        <taxon>Halteria</taxon>
    </lineage>
</organism>